<dbReference type="EMBL" id="BMNI01000006">
    <property type="protein sequence ID" value="GGO91047.1"/>
    <property type="molecule type" value="Genomic_DNA"/>
</dbReference>
<comment type="caution">
    <text evidence="3">The sequence shown here is derived from an EMBL/GenBank/DDBJ whole genome shotgun (WGS) entry which is preliminary data.</text>
</comment>
<accession>A0ABQ2ND50</accession>
<organism evidence="3 4">
    <name type="scientific">Nocardioides phosphati</name>
    <dbReference type="NCBI Taxonomy" id="1867775"/>
    <lineage>
        <taxon>Bacteria</taxon>
        <taxon>Bacillati</taxon>
        <taxon>Actinomycetota</taxon>
        <taxon>Actinomycetes</taxon>
        <taxon>Propionibacteriales</taxon>
        <taxon>Nocardioidaceae</taxon>
        <taxon>Nocardioides</taxon>
    </lineage>
</organism>
<keyword evidence="3" id="KW-0489">Methyltransferase</keyword>
<evidence type="ECO:0000313" key="4">
    <source>
        <dbReference type="Proteomes" id="UP000655410"/>
    </source>
</evidence>
<dbReference type="RefSeq" id="WP_188784279.1">
    <property type="nucleotide sequence ID" value="NZ_BMNI01000006.1"/>
</dbReference>
<dbReference type="Gene3D" id="3.40.50.150">
    <property type="entry name" value="Vaccinia Virus protein VP39"/>
    <property type="match status" value="1"/>
</dbReference>
<dbReference type="GO" id="GO:0032259">
    <property type="term" value="P:methylation"/>
    <property type="evidence" value="ECO:0007669"/>
    <property type="project" value="UniProtKB-KW"/>
</dbReference>
<reference evidence="4" key="1">
    <citation type="journal article" date="2019" name="Int. J. Syst. Evol. Microbiol.">
        <title>The Global Catalogue of Microorganisms (GCM) 10K type strain sequencing project: providing services to taxonomists for standard genome sequencing and annotation.</title>
        <authorList>
            <consortium name="The Broad Institute Genomics Platform"/>
            <consortium name="The Broad Institute Genome Sequencing Center for Infectious Disease"/>
            <person name="Wu L."/>
            <person name="Ma J."/>
        </authorList>
    </citation>
    <scope>NUCLEOTIDE SEQUENCE [LARGE SCALE GENOMIC DNA]</scope>
    <source>
        <strain evidence="4">CGMCC 4.7371</strain>
    </source>
</reference>
<dbReference type="InterPro" id="IPR050447">
    <property type="entry name" value="Erg6_SMT_methyltransf"/>
</dbReference>
<feature type="domain" description="Methyltransferase type 11" evidence="2">
    <location>
        <begin position="68"/>
        <end position="165"/>
    </location>
</feature>
<dbReference type="CDD" id="cd02440">
    <property type="entry name" value="AdoMet_MTases"/>
    <property type="match status" value="1"/>
</dbReference>
<evidence type="ECO:0000313" key="3">
    <source>
        <dbReference type="EMBL" id="GGO91047.1"/>
    </source>
</evidence>
<gene>
    <name evidence="3" type="ORF">GCM10011584_24200</name>
</gene>
<keyword evidence="4" id="KW-1185">Reference proteome</keyword>
<evidence type="ECO:0000256" key="1">
    <source>
        <dbReference type="ARBA" id="ARBA00022679"/>
    </source>
</evidence>
<proteinExistence type="predicted"/>
<dbReference type="Proteomes" id="UP000655410">
    <property type="component" value="Unassembled WGS sequence"/>
</dbReference>
<dbReference type="PANTHER" id="PTHR44068">
    <property type="entry name" value="ZGC:194242"/>
    <property type="match status" value="1"/>
</dbReference>
<dbReference type="PANTHER" id="PTHR44068:SF11">
    <property type="entry name" value="GERANYL DIPHOSPHATE 2-C-METHYLTRANSFERASE"/>
    <property type="match status" value="1"/>
</dbReference>
<dbReference type="InterPro" id="IPR029063">
    <property type="entry name" value="SAM-dependent_MTases_sf"/>
</dbReference>
<keyword evidence="1" id="KW-0808">Transferase</keyword>
<name>A0ABQ2ND50_9ACTN</name>
<dbReference type="SUPFAM" id="SSF53335">
    <property type="entry name" value="S-adenosyl-L-methionine-dependent methyltransferases"/>
    <property type="match status" value="1"/>
</dbReference>
<evidence type="ECO:0000259" key="2">
    <source>
        <dbReference type="Pfam" id="PF08241"/>
    </source>
</evidence>
<protein>
    <submittedName>
        <fullName evidence="3">SAM-dependent methyltransferase</fullName>
    </submittedName>
</protein>
<dbReference type="Pfam" id="PF08241">
    <property type="entry name" value="Methyltransf_11"/>
    <property type="match status" value="1"/>
</dbReference>
<dbReference type="InterPro" id="IPR013216">
    <property type="entry name" value="Methyltransf_11"/>
</dbReference>
<dbReference type="GO" id="GO:0008168">
    <property type="term" value="F:methyltransferase activity"/>
    <property type="evidence" value="ECO:0007669"/>
    <property type="project" value="UniProtKB-KW"/>
</dbReference>
<sequence length="273" mass="28554">MADAVVDHYSGSRDLTASIAAALDAAGIARAGMATTTLAPVDEFHIRGRAATIEIAEALQVDAWSRVLDIGSGLGGPARAIAELTGAHVTGVDLTPAFCDAATAMSEWTGLSDRTTFVVGDATDLAFADGDFDAALTVHVAMNIEDKAALHREAHRVLKPGGRYVVYDVLRGPGGAVHYPVPWARDDATSFLASTDEMVELLADAGFTLVAQSDSSTGSLAWFEAMAARLAESGPPPVTFATFLGADFPEMARNQVANLREQAIQTVTFVCEA</sequence>